<feature type="chain" id="PRO_5021299544" description="CBM1 domain-containing protein" evidence="3">
    <location>
        <begin position="22"/>
        <end position="718"/>
    </location>
</feature>
<dbReference type="InterPro" id="IPR054539">
    <property type="entry name" value="Beta-prop_PDH"/>
</dbReference>
<dbReference type="SMART" id="SM00236">
    <property type="entry name" value="fCBD"/>
    <property type="match status" value="1"/>
</dbReference>
<dbReference type="InterPro" id="IPR015920">
    <property type="entry name" value="Cellobiose_DH-like_cyt"/>
</dbReference>
<dbReference type="Pfam" id="PF00734">
    <property type="entry name" value="CBM_1"/>
    <property type="match status" value="1"/>
</dbReference>
<dbReference type="Pfam" id="PF22807">
    <property type="entry name" value="TrAA12"/>
    <property type="match status" value="1"/>
</dbReference>
<dbReference type="PANTHER" id="PTHR47797">
    <property type="entry name" value="DEHYDROGENASE, PUTATIVE (AFU_ORTHOLOGUE AFUA_8G05805)-RELATED"/>
    <property type="match status" value="1"/>
</dbReference>
<evidence type="ECO:0000313" key="6">
    <source>
        <dbReference type="Proteomes" id="UP000298030"/>
    </source>
</evidence>
<dbReference type="Pfam" id="PF16010">
    <property type="entry name" value="CDH-cyt"/>
    <property type="match status" value="1"/>
</dbReference>
<name>A0A4Y7TF58_COPMI</name>
<dbReference type="GO" id="GO:0005576">
    <property type="term" value="C:extracellular region"/>
    <property type="evidence" value="ECO:0007669"/>
    <property type="project" value="InterPro"/>
</dbReference>
<dbReference type="SUPFAM" id="SSF49344">
    <property type="entry name" value="CBD9-like"/>
    <property type="match status" value="1"/>
</dbReference>
<feature type="compositionally biased region" description="Low complexity" evidence="2">
    <location>
        <begin position="206"/>
        <end position="231"/>
    </location>
</feature>
<dbReference type="GO" id="GO:0005975">
    <property type="term" value="P:carbohydrate metabolic process"/>
    <property type="evidence" value="ECO:0007669"/>
    <property type="project" value="InterPro"/>
</dbReference>
<evidence type="ECO:0000313" key="5">
    <source>
        <dbReference type="EMBL" id="TEB32807.1"/>
    </source>
</evidence>
<dbReference type="STRING" id="71717.A0A4Y7TF58"/>
<comment type="caution">
    <text evidence="5">The sequence shown here is derived from an EMBL/GenBank/DDBJ whole genome shotgun (WGS) entry which is preliminary data.</text>
</comment>
<dbReference type="InterPro" id="IPR011042">
    <property type="entry name" value="6-blade_b-propeller_TolB-like"/>
</dbReference>
<dbReference type="SUPFAM" id="SSF57180">
    <property type="entry name" value="Cellulose-binding domain"/>
    <property type="match status" value="1"/>
</dbReference>
<feature type="compositionally biased region" description="Low complexity" evidence="2">
    <location>
        <begin position="641"/>
        <end position="678"/>
    </location>
</feature>
<feature type="region of interest" description="Disordered" evidence="2">
    <location>
        <begin position="206"/>
        <end position="236"/>
    </location>
</feature>
<dbReference type="PROSITE" id="PS51164">
    <property type="entry name" value="CBM1_2"/>
    <property type="match status" value="1"/>
</dbReference>
<feature type="region of interest" description="Disordered" evidence="2">
    <location>
        <begin position="639"/>
        <end position="680"/>
    </location>
</feature>
<sequence>MAPFLGWILVPIILALSGALGQTTQWIDPVTNIPFQRYTDTILDTSYSFLFPPLSANSNEFVGIFTAPVSVGWLGVSLGGGMRSNLLILGWLNGNSPFASPRYTESYSPPGVLAGPVVTTLGSSGVDGTHQRIVFRCQVSIPCSPLRLNLNSSGAPFGLAVHGSMKPTTPGSSDSGVSRHTLSGQFTVNTANAHSDSYNTYLSQLTNAPPLGGGTTPTTTTQAPQPTSTANSCPGAPQPSYALNAATGWRVMPVLGRLTMPRGIAMDTEGNLIVSERGKGITGHQLNADGCVTSSKTIIADNGPNHGIEFNPAGNQLYASSGDIAWVWDYDPKAMTATNRRTLVTGMYNYYHFTRTLLISKKNPNLLVVSVGSNDNIDQASFQKATGRAAIKVFDLRTLPSGGTQFNNSQYGKYMGYGLRNDVGVAQDRAGIVHSIENSLDNAYRTTNGQNRDVHINNPAEKVYNLGDPENPQEYFGGYPHCFTVWEANDFTDKSFNVGDWFVQNPSGQYTDDWCNQNARKPTVLLPPHTAPLDMKFGLGSDSNMYAALHGSWNRQPPSGYKVVYTPGSISASGEWSPTGDMPGTKNTWKELLGNRNEGSCNTGCFRPVGLVFNPTGENLYVSSDTTGEVFMLKRNAGPVTNPGGSTTIGPTTSAPAPTPTTPTTTVTVPTPTTSNPAGPAQTMYGQCGGTGYTGPTQCPAGAVCRAQNQWYSQCVPA</sequence>
<dbReference type="SUPFAM" id="SSF50952">
    <property type="entry name" value="Soluble quinoprotein glucose dehydrogenase"/>
    <property type="match status" value="1"/>
</dbReference>
<dbReference type="InterPro" id="IPR000254">
    <property type="entry name" value="CBD"/>
</dbReference>
<evidence type="ECO:0000259" key="4">
    <source>
        <dbReference type="PROSITE" id="PS51164"/>
    </source>
</evidence>
<dbReference type="InterPro" id="IPR035971">
    <property type="entry name" value="CBD_sf"/>
</dbReference>
<accession>A0A4Y7TF58</accession>
<keyword evidence="6" id="KW-1185">Reference proteome</keyword>
<dbReference type="EMBL" id="QPFP01000014">
    <property type="protein sequence ID" value="TEB32807.1"/>
    <property type="molecule type" value="Genomic_DNA"/>
</dbReference>
<dbReference type="AlphaFoldDB" id="A0A4Y7TF58"/>
<dbReference type="PROSITE" id="PS00562">
    <property type="entry name" value="CBM1_1"/>
    <property type="match status" value="1"/>
</dbReference>
<keyword evidence="1 3" id="KW-0732">Signal</keyword>
<evidence type="ECO:0000256" key="1">
    <source>
        <dbReference type="ARBA" id="ARBA00022729"/>
    </source>
</evidence>
<evidence type="ECO:0000256" key="2">
    <source>
        <dbReference type="SAM" id="MobiDB-lite"/>
    </source>
</evidence>
<proteinExistence type="predicted"/>
<feature type="domain" description="CBM1" evidence="4">
    <location>
        <begin position="680"/>
        <end position="716"/>
    </location>
</feature>
<dbReference type="CDD" id="cd09630">
    <property type="entry name" value="CDH_like_cytochrome"/>
    <property type="match status" value="1"/>
</dbReference>
<dbReference type="GO" id="GO:0030248">
    <property type="term" value="F:cellulose binding"/>
    <property type="evidence" value="ECO:0007669"/>
    <property type="project" value="InterPro"/>
</dbReference>
<gene>
    <name evidence="5" type="ORF">FA13DRAFT_1754406</name>
</gene>
<dbReference type="InterPro" id="IPR011041">
    <property type="entry name" value="Quinoprot_gluc/sorb_DH_b-prop"/>
</dbReference>
<dbReference type="OrthoDB" id="507128at2759"/>
<evidence type="ECO:0000256" key="3">
    <source>
        <dbReference type="SAM" id="SignalP"/>
    </source>
</evidence>
<dbReference type="Gene3D" id="2.120.10.30">
    <property type="entry name" value="TolB, C-terminal domain"/>
    <property type="match status" value="1"/>
</dbReference>
<protein>
    <recommendedName>
        <fullName evidence="4">CBM1 domain-containing protein</fullName>
    </recommendedName>
</protein>
<dbReference type="Gene3D" id="2.60.40.1210">
    <property type="entry name" value="Cellobiose dehydrogenase, cytochrome domain"/>
    <property type="match status" value="1"/>
</dbReference>
<dbReference type="Proteomes" id="UP000298030">
    <property type="component" value="Unassembled WGS sequence"/>
</dbReference>
<organism evidence="5 6">
    <name type="scientific">Coprinellus micaceus</name>
    <name type="common">Glistening ink-cap mushroom</name>
    <name type="synonym">Coprinus micaceus</name>
    <dbReference type="NCBI Taxonomy" id="71717"/>
    <lineage>
        <taxon>Eukaryota</taxon>
        <taxon>Fungi</taxon>
        <taxon>Dikarya</taxon>
        <taxon>Basidiomycota</taxon>
        <taxon>Agaricomycotina</taxon>
        <taxon>Agaricomycetes</taxon>
        <taxon>Agaricomycetidae</taxon>
        <taxon>Agaricales</taxon>
        <taxon>Agaricineae</taxon>
        <taxon>Psathyrellaceae</taxon>
        <taxon>Coprinellus</taxon>
    </lineage>
</organism>
<dbReference type="PANTHER" id="PTHR47797:SF5">
    <property type="entry name" value="CELLOBIOSE DEHYDROGENASE CYTOCHROME DOMAIN-CONTAINING PROTEIN"/>
    <property type="match status" value="1"/>
</dbReference>
<feature type="signal peptide" evidence="3">
    <location>
        <begin position="1"/>
        <end position="21"/>
    </location>
</feature>
<reference evidence="5 6" key="1">
    <citation type="journal article" date="2019" name="Nat. Ecol. Evol.">
        <title>Megaphylogeny resolves global patterns of mushroom evolution.</title>
        <authorList>
            <person name="Varga T."/>
            <person name="Krizsan K."/>
            <person name="Foldi C."/>
            <person name="Dima B."/>
            <person name="Sanchez-Garcia M."/>
            <person name="Sanchez-Ramirez S."/>
            <person name="Szollosi G.J."/>
            <person name="Szarkandi J.G."/>
            <person name="Papp V."/>
            <person name="Albert L."/>
            <person name="Andreopoulos W."/>
            <person name="Angelini C."/>
            <person name="Antonin V."/>
            <person name="Barry K.W."/>
            <person name="Bougher N.L."/>
            <person name="Buchanan P."/>
            <person name="Buyck B."/>
            <person name="Bense V."/>
            <person name="Catcheside P."/>
            <person name="Chovatia M."/>
            <person name="Cooper J."/>
            <person name="Damon W."/>
            <person name="Desjardin D."/>
            <person name="Finy P."/>
            <person name="Geml J."/>
            <person name="Haridas S."/>
            <person name="Hughes K."/>
            <person name="Justo A."/>
            <person name="Karasinski D."/>
            <person name="Kautmanova I."/>
            <person name="Kiss B."/>
            <person name="Kocsube S."/>
            <person name="Kotiranta H."/>
            <person name="LaButti K.M."/>
            <person name="Lechner B.E."/>
            <person name="Liimatainen K."/>
            <person name="Lipzen A."/>
            <person name="Lukacs Z."/>
            <person name="Mihaltcheva S."/>
            <person name="Morgado L.N."/>
            <person name="Niskanen T."/>
            <person name="Noordeloos M.E."/>
            <person name="Ohm R.A."/>
            <person name="Ortiz-Santana B."/>
            <person name="Ovrebo C."/>
            <person name="Racz N."/>
            <person name="Riley R."/>
            <person name="Savchenko A."/>
            <person name="Shiryaev A."/>
            <person name="Soop K."/>
            <person name="Spirin V."/>
            <person name="Szebenyi C."/>
            <person name="Tomsovsky M."/>
            <person name="Tulloss R.E."/>
            <person name="Uehling J."/>
            <person name="Grigoriev I.V."/>
            <person name="Vagvolgyi C."/>
            <person name="Papp T."/>
            <person name="Martin F.M."/>
            <person name="Miettinen O."/>
            <person name="Hibbett D.S."/>
            <person name="Nagy L.G."/>
        </authorList>
    </citation>
    <scope>NUCLEOTIDE SEQUENCE [LARGE SCALE GENOMIC DNA]</scope>
    <source>
        <strain evidence="5 6">FP101781</strain>
    </source>
</reference>